<name>A0AAV5VR85_9BILA</name>
<gene>
    <name evidence="1" type="ORF">PFISCL1PPCAC_12378</name>
</gene>
<evidence type="ECO:0000313" key="2">
    <source>
        <dbReference type="Proteomes" id="UP001432322"/>
    </source>
</evidence>
<sequence length="118" mass="13680">LSQAAAESKMIIGGELRKFKVLPYFVQEAELHHDLLRKISDERLDRSKRGEELNVTGICEITLKMLIGEVKELIKDNIELKRQVEEKRTGEKIEKPTHDLTEFIRANRNCVDLSLIYC</sequence>
<dbReference type="Proteomes" id="UP001432322">
    <property type="component" value="Unassembled WGS sequence"/>
</dbReference>
<comment type="caution">
    <text evidence="1">The sequence shown here is derived from an EMBL/GenBank/DDBJ whole genome shotgun (WGS) entry which is preliminary data.</text>
</comment>
<proteinExistence type="predicted"/>
<keyword evidence="2" id="KW-1185">Reference proteome</keyword>
<dbReference type="EMBL" id="BTSY01000003">
    <property type="protein sequence ID" value="GMT21081.1"/>
    <property type="molecule type" value="Genomic_DNA"/>
</dbReference>
<protein>
    <submittedName>
        <fullName evidence="1">Uncharacterized protein</fullName>
    </submittedName>
</protein>
<reference evidence="1" key="1">
    <citation type="submission" date="2023-10" db="EMBL/GenBank/DDBJ databases">
        <title>Genome assembly of Pristionchus species.</title>
        <authorList>
            <person name="Yoshida K."/>
            <person name="Sommer R.J."/>
        </authorList>
    </citation>
    <scope>NUCLEOTIDE SEQUENCE</scope>
    <source>
        <strain evidence="1">RS5133</strain>
    </source>
</reference>
<feature type="non-terminal residue" evidence="1">
    <location>
        <position position="1"/>
    </location>
</feature>
<organism evidence="1 2">
    <name type="scientific">Pristionchus fissidentatus</name>
    <dbReference type="NCBI Taxonomy" id="1538716"/>
    <lineage>
        <taxon>Eukaryota</taxon>
        <taxon>Metazoa</taxon>
        <taxon>Ecdysozoa</taxon>
        <taxon>Nematoda</taxon>
        <taxon>Chromadorea</taxon>
        <taxon>Rhabditida</taxon>
        <taxon>Rhabditina</taxon>
        <taxon>Diplogasteromorpha</taxon>
        <taxon>Diplogasteroidea</taxon>
        <taxon>Neodiplogasteridae</taxon>
        <taxon>Pristionchus</taxon>
    </lineage>
</organism>
<evidence type="ECO:0000313" key="1">
    <source>
        <dbReference type="EMBL" id="GMT21081.1"/>
    </source>
</evidence>
<accession>A0AAV5VR85</accession>
<dbReference type="AlphaFoldDB" id="A0AAV5VR85"/>